<dbReference type="EMBL" id="JADFUA010000023">
    <property type="protein sequence ID" value="MBE9611047.1"/>
    <property type="molecule type" value="Genomic_DNA"/>
</dbReference>
<protein>
    <submittedName>
        <fullName evidence="1">Uncharacterized protein</fullName>
    </submittedName>
</protein>
<feature type="non-terminal residue" evidence="1">
    <location>
        <position position="110"/>
    </location>
</feature>
<proteinExistence type="predicted"/>
<dbReference type="AlphaFoldDB" id="A0A8J7K385"/>
<sequence length="110" mass="12338">MRLNQDMPDLEQPRQPPADCLAFAIIRTQAIYIGSGLDQGHSIESKMVRAYGTLHHAKDGLGALLLRYQGKVDGLWISRNQMSFSFNRHMLGMSSLLQTVQYQVLPVPVV</sequence>
<evidence type="ECO:0000313" key="2">
    <source>
        <dbReference type="Proteomes" id="UP000604481"/>
    </source>
</evidence>
<dbReference type="Proteomes" id="UP000604481">
    <property type="component" value="Unassembled WGS sequence"/>
</dbReference>
<reference evidence="1 2" key="1">
    <citation type="submission" date="2020-10" db="EMBL/GenBank/DDBJ databases">
        <title>The genome sequence of Chitinilyticum litopenaei 4Y14.</title>
        <authorList>
            <person name="Liu Y."/>
        </authorList>
    </citation>
    <scope>NUCLEOTIDE SEQUENCE [LARGE SCALE GENOMIC DNA]</scope>
    <source>
        <strain evidence="1 2">4Y14</strain>
    </source>
</reference>
<gene>
    <name evidence="1" type="ORF">INR99_17180</name>
</gene>
<comment type="caution">
    <text evidence="1">The sequence shown here is derived from an EMBL/GenBank/DDBJ whole genome shotgun (WGS) entry which is preliminary data.</text>
</comment>
<organism evidence="1 2">
    <name type="scientific">Chitinilyticum piscinae</name>
    <dbReference type="NCBI Taxonomy" id="2866724"/>
    <lineage>
        <taxon>Bacteria</taxon>
        <taxon>Pseudomonadati</taxon>
        <taxon>Pseudomonadota</taxon>
        <taxon>Betaproteobacteria</taxon>
        <taxon>Neisseriales</taxon>
        <taxon>Chitinibacteraceae</taxon>
        <taxon>Chitinilyticum</taxon>
    </lineage>
</organism>
<evidence type="ECO:0000313" key="1">
    <source>
        <dbReference type="EMBL" id="MBE9611047.1"/>
    </source>
</evidence>
<accession>A0A8J7K385</accession>
<name>A0A8J7K385_9NEIS</name>
<dbReference type="RefSeq" id="WP_194117563.1">
    <property type="nucleotide sequence ID" value="NZ_JADFUA010000023.1"/>
</dbReference>
<keyword evidence="2" id="KW-1185">Reference proteome</keyword>